<dbReference type="PANTHER" id="PTHR36302">
    <property type="entry name" value="BLR7088 PROTEIN"/>
    <property type="match status" value="1"/>
</dbReference>
<keyword evidence="2" id="KW-1185">Reference proteome</keyword>
<dbReference type="eggNOG" id="COG2847">
    <property type="taxonomic scope" value="Bacteria"/>
</dbReference>
<accession>G6XI21</accession>
<dbReference type="InterPro" id="IPR007410">
    <property type="entry name" value="LpqE-like"/>
</dbReference>
<dbReference type="InterPro" id="IPR058248">
    <property type="entry name" value="Lxx211020-like"/>
</dbReference>
<dbReference type="SUPFAM" id="SSF110087">
    <property type="entry name" value="DR1885-like metal-binding protein"/>
    <property type="match status" value="1"/>
</dbReference>
<evidence type="ECO:0000313" key="2">
    <source>
        <dbReference type="Proteomes" id="UP000004949"/>
    </source>
</evidence>
<proteinExistence type="predicted"/>
<dbReference type="PATRIC" id="fig|1088869.3.peg.1233"/>
<dbReference type="Pfam" id="PF04314">
    <property type="entry name" value="PCuAC"/>
    <property type="match status" value="1"/>
</dbReference>
<dbReference type="Proteomes" id="UP000004949">
    <property type="component" value="Unassembled WGS sequence"/>
</dbReference>
<organism evidence="1 2">
    <name type="scientific">Gluconobacter morbifer G707</name>
    <dbReference type="NCBI Taxonomy" id="1088869"/>
    <lineage>
        <taxon>Bacteria</taxon>
        <taxon>Pseudomonadati</taxon>
        <taxon>Pseudomonadota</taxon>
        <taxon>Alphaproteobacteria</taxon>
        <taxon>Acetobacterales</taxon>
        <taxon>Acetobacteraceae</taxon>
        <taxon>Gluconobacter</taxon>
    </lineage>
</organism>
<dbReference type="EMBL" id="AGQV01000002">
    <property type="protein sequence ID" value="EHH68461.1"/>
    <property type="molecule type" value="Genomic_DNA"/>
</dbReference>
<sequence length="131" mass="14212">MAHNEQRIVVADGTFQASSHYPQQGSGYFTIRNDDGNDHLLKGITSPVCTTVMAHHTDQEQTPGANDLFNHLALPPNSTMIFPPAGYHLLCEGVTSMPPTGSHVPFTFHFLKGSDITVSFTVTAPDPNSFD</sequence>
<evidence type="ECO:0000313" key="1">
    <source>
        <dbReference type="EMBL" id="EHH68461.1"/>
    </source>
</evidence>
<dbReference type="PANTHER" id="PTHR36302:SF1">
    <property type="entry name" value="COPPER CHAPERONE PCU(A)C"/>
    <property type="match status" value="1"/>
</dbReference>
<reference evidence="1 2" key="1">
    <citation type="submission" date="2011-10" db="EMBL/GenBank/DDBJ databases">
        <title>Genome sequence of Gluconobacter morbifer G707, isolated from Drosophila gut.</title>
        <authorList>
            <person name="Lee W.-J."/>
            <person name="Kim E.-K."/>
        </authorList>
    </citation>
    <scope>NUCLEOTIDE SEQUENCE [LARGE SCALE GENOMIC DNA]</scope>
    <source>
        <strain evidence="1 2">G707</strain>
    </source>
</reference>
<gene>
    <name evidence="1" type="ORF">GMO_12310</name>
</gene>
<dbReference type="STRING" id="1088869.GMO_12310"/>
<dbReference type="InterPro" id="IPR036182">
    <property type="entry name" value="PCuAC_sf"/>
</dbReference>
<protein>
    <recommendedName>
        <fullName evidence="3">Copper chaperone PCu(A)C</fullName>
    </recommendedName>
</protein>
<dbReference type="Gene3D" id="2.60.40.1890">
    <property type="entry name" value="PCu(A)C copper chaperone"/>
    <property type="match status" value="1"/>
</dbReference>
<comment type="caution">
    <text evidence="1">The sequence shown here is derived from an EMBL/GenBank/DDBJ whole genome shotgun (WGS) entry which is preliminary data.</text>
</comment>
<dbReference type="AlphaFoldDB" id="G6XI21"/>
<evidence type="ECO:0008006" key="3">
    <source>
        <dbReference type="Google" id="ProtNLM"/>
    </source>
</evidence>
<name>G6XI21_9PROT</name>